<keyword evidence="9" id="KW-1185">Reference proteome</keyword>
<dbReference type="EMBL" id="KB445560">
    <property type="protein sequence ID" value="EMC93670.1"/>
    <property type="molecule type" value="Genomic_DNA"/>
</dbReference>
<dbReference type="RefSeq" id="XP_007679368.1">
    <property type="nucleotide sequence ID" value="XM_007681178.1"/>
</dbReference>
<dbReference type="Pfam" id="PF07690">
    <property type="entry name" value="MFS_1"/>
    <property type="match status" value="1"/>
</dbReference>
<feature type="transmembrane region" description="Helical" evidence="6">
    <location>
        <begin position="350"/>
        <end position="369"/>
    </location>
</feature>
<keyword evidence="4 6" id="KW-0472">Membrane</keyword>
<gene>
    <name evidence="8" type="ORF">BAUCODRAFT_75853</name>
</gene>
<feature type="transmembrane region" description="Helical" evidence="6">
    <location>
        <begin position="443"/>
        <end position="467"/>
    </location>
</feature>
<dbReference type="PANTHER" id="PTHR23501">
    <property type="entry name" value="MAJOR FACILITATOR SUPERFAMILY"/>
    <property type="match status" value="1"/>
</dbReference>
<evidence type="ECO:0000256" key="1">
    <source>
        <dbReference type="ARBA" id="ARBA00004141"/>
    </source>
</evidence>
<evidence type="ECO:0000256" key="6">
    <source>
        <dbReference type="SAM" id="Phobius"/>
    </source>
</evidence>
<feature type="transmembrane region" description="Helical" evidence="6">
    <location>
        <begin position="288"/>
        <end position="309"/>
    </location>
</feature>
<dbReference type="PROSITE" id="PS50850">
    <property type="entry name" value="MFS"/>
    <property type="match status" value="1"/>
</dbReference>
<dbReference type="InterPro" id="IPR020846">
    <property type="entry name" value="MFS_dom"/>
</dbReference>
<dbReference type="PANTHER" id="PTHR23501:SF199">
    <property type="entry name" value="MFS EFFLUX TRANSPORTER INPD-RELATED"/>
    <property type="match status" value="1"/>
</dbReference>
<feature type="transmembrane region" description="Helical" evidence="6">
    <location>
        <begin position="412"/>
        <end position="431"/>
    </location>
</feature>
<dbReference type="OrthoDB" id="10021397at2759"/>
<feature type="region of interest" description="Disordered" evidence="5">
    <location>
        <begin position="511"/>
        <end position="531"/>
    </location>
</feature>
<dbReference type="Proteomes" id="UP000011761">
    <property type="component" value="Unassembled WGS sequence"/>
</dbReference>
<feature type="transmembrane region" description="Helical" evidence="6">
    <location>
        <begin position="321"/>
        <end position="344"/>
    </location>
</feature>
<evidence type="ECO:0000313" key="8">
    <source>
        <dbReference type="EMBL" id="EMC93670.1"/>
    </source>
</evidence>
<dbReference type="FunFam" id="1.20.1250.20:FF:000196">
    <property type="entry name" value="MFS toxin efflux pump (AflT)"/>
    <property type="match status" value="1"/>
</dbReference>
<reference evidence="8 9" key="1">
    <citation type="journal article" date="2012" name="PLoS Pathog.">
        <title>Diverse lifestyles and strategies of plant pathogenesis encoded in the genomes of eighteen Dothideomycetes fungi.</title>
        <authorList>
            <person name="Ohm R.A."/>
            <person name="Feau N."/>
            <person name="Henrissat B."/>
            <person name="Schoch C.L."/>
            <person name="Horwitz B.A."/>
            <person name="Barry K.W."/>
            <person name="Condon B.J."/>
            <person name="Copeland A.C."/>
            <person name="Dhillon B."/>
            <person name="Glaser F."/>
            <person name="Hesse C.N."/>
            <person name="Kosti I."/>
            <person name="LaButti K."/>
            <person name="Lindquist E.A."/>
            <person name="Lucas S."/>
            <person name="Salamov A.A."/>
            <person name="Bradshaw R.E."/>
            <person name="Ciuffetti L."/>
            <person name="Hamelin R.C."/>
            <person name="Kema G.H.J."/>
            <person name="Lawrence C."/>
            <person name="Scott J.A."/>
            <person name="Spatafora J.W."/>
            <person name="Turgeon B.G."/>
            <person name="de Wit P.J.G.M."/>
            <person name="Zhong S."/>
            <person name="Goodwin S.B."/>
            <person name="Grigoriev I.V."/>
        </authorList>
    </citation>
    <scope>NUCLEOTIDE SEQUENCE [LARGE SCALE GENOMIC DNA]</scope>
    <source>
        <strain evidence="8 9">UAMH 10762</strain>
    </source>
</reference>
<feature type="transmembrane region" description="Helical" evidence="6">
    <location>
        <begin position="381"/>
        <end position="400"/>
    </location>
</feature>
<dbReference type="GeneID" id="19116987"/>
<feature type="domain" description="Major facilitator superfamily (MFS) profile" evidence="7">
    <location>
        <begin position="21"/>
        <end position="476"/>
    </location>
</feature>
<dbReference type="InterPro" id="IPR011701">
    <property type="entry name" value="MFS"/>
</dbReference>
<dbReference type="CDD" id="cd17502">
    <property type="entry name" value="MFS_Azr1_MDR_like"/>
    <property type="match status" value="1"/>
</dbReference>
<dbReference type="eggNOG" id="KOG0254">
    <property type="taxonomic scope" value="Eukaryota"/>
</dbReference>
<evidence type="ECO:0000256" key="3">
    <source>
        <dbReference type="ARBA" id="ARBA00022989"/>
    </source>
</evidence>
<evidence type="ECO:0000256" key="2">
    <source>
        <dbReference type="ARBA" id="ARBA00022692"/>
    </source>
</evidence>
<feature type="transmembrane region" description="Helical" evidence="6">
    <location>
        <begin position="174"/>
        <end position="194"/>
    </location>
</feature>
<feature type="transmembrane region" description="Helical" evidence="6">
    <location>
        <begin position="115"/>
        <end position="136"/>
    </location>
</feature>
<accession>M2N4L6</accession>
<feature type="transmembrane region" description="Helical" evidence="6">
    <location>
        <begin position="142"/>
        <end position="162"/>
    </location>
</feature>
<dbReference type="GO" id="GO:0022857">
    <property type="term" value="F:transmembrane transporter activity"/>
    <property type="evidence" value="ECO:0007669"/>
    <property type="project" value="InterPro"/>
</dbReference>
<protein>
    <recommendedName>
        <fullName evidence="7">Major facilitator superfamily (MFS) profile domain-containing protein</fullName>
    </recommendedName>
</protein>
<feature type="transmembrane region" description="Helical" evidence="6">
    <location>
        <begin position="18"/>
        <end position="44"/>
    </location>
</feature>
<dbReference type="AlphaFoldDB" id="M2N4L6"/>
<keyword evidence="2 6" id="KW-0812">Transmembrane</keyword>
<feature type="compositionally biased region" description="Basic and acidic residues" evidence="5">
    <location>
        <begin position="512"/>
        <end position="531"/>
    </location>
</feature>
<feature type="transmembrane region" description="Helical" evidence="6">
    <location>
        <begin position="214"/>
        <end position="235"/>
    </location>
</feature>
<feature type="transmembrane region" description="Helical" evidence="6">
    <location>
        <begin position="487"/>
        <end position="507"/>
    </location>
</feature>
<evidence type="ECO:0000256" key="4">
    <source>
        <dbReference type="ARBA" id="ARBA00023136"/>
    </source>
</evidence>
<name>M2N4L6_BAUPA</name>
<evidence type="ECO:0000259" key="7">
    <source>
        <dbReference type="PROSITE" id="PS50850"/>
    </source>
</evidence>
<dbReference type="SUPFAM" id="SSF103473">
    <property type="entry name" value="MFS general substrate transporter"/>
    <property type="match status" value="1"/>
</dbReference>
<feature type="transmembrane region" description="Helical" evidence="6">
    <location>
        <begin position="247"/>
        <end position="268"/>
    </location>
</feature>
<dbReference type="InterPro" id="IPR036259">
    <property type="entry name" value="MFS_trans_sf"/>
</dbReference>
<dbReference type="OMA" id="DSAHWIG"/>
<proteinExistence type="predicted"/>
<dbReference type="KEGG" id="bcom:BAUCODRAFT_75853"/>
<dbReference type="FunFam" id="1.20.1720.10:FF:000012">
    <property type="entry name" value="MFS toxin efflux pump (AflT)"/>
    <property type="match status" value="1"/>
</dbReference>
<evidence type="ECO:0000256" key="5">
    <source>
        <dbReference type="SAM" id="MobiDB-lite"/>
    </source>
</evidence>
<sequence>MVVEPPSEPTTKLSTVEFILLVISLCFAIFCQALDNTIIATAIPRITDEFNSLDDVGWYASGYLLTTCAFQLSYGKLYNLFPIQWVFLVCLGIFELGSLVCGATPNSVGLIMGRVVAGIGSGGVFVGAILIIANTVPLAKRPIFNGVFGAMFAIASVAGPLLGGAFTDHVTWRLCFYINLPFGLISAICVLFFLRKMPKPPKASLPLKEKMKEFDLIGLLIFIPTIVCLLLALQWGGSTYSWSNGRIIALFVVAGLLLTVFIGVQIWQKDRATVPFSVIKQRTVWASALYSLCLFGSFISLIYYIPIWFQAIKGDTATESGIHNLPVVLGVVVMSMLSGGAIFAVGYYTWAPLLSSVVASIGGGLLTTLGPNTDSAHWIGYQALYGVGLGIGLQVPIIAIQTALPEEQISEGTAIVMFIQTFGGSVFISVAQNIFNNKLIANVAAAGVPVNPAALLGTGATQLAALVPPSFLPQLRVAYNKAITETFYVAVATAALSIVGSALIPWFSVKNKPGEKKDTKKAEQKTEENDV</sequence>
<feature type="transmembrane region" description="Helical" evidence="6">
    <location>
        <begin position="80"/>
        <end position="103"/>
    </location>
</feature>
<organism evidence="8 9">
    <name type="scientific">Baudoinia panamericana (strain UAMH 10762)</name>
    <name type="common">Angels' share fungus</name>
    <name type="synonym">Baudoinia compniacensis (strain UAMH 10762)</name>
    <dbReference type="NCBI Taxonomy" id="717646"/>
    <lineage>
        <taxon>Eukaryota</taxon>
        <taxon>Fungi</taxon>
        <taxon>Dikarya</taxon>
        <taxon>Ascomycota</taxon>
        <taxon>Pezizomycotina</taxon>
        <taxon>Dothideomycetes</taxon>
        <taxon>Dothideomycetidae</taxon>
        <taxon>Mycosphaerellales</taxon>
        <taxon>Teratosphaeriaceae</taxon>
        <taxon>Baudoinia</taxon>
    </lineage>
</organism>
<dbReference type="PRINTS" id="PR01036">
    <property type="entry name" value="TCRTETB"/>
</dbReference>
<keyword evidence="3 6" id="KW-1133">Transmembrane helix</keyword>
<comment type="subcellular location">
    <subcellularLocation>
        <location evidence="1">Membrane</location>
        <topology evidence="1">Multi-pass membrane protein</topology>
    </subcellularLocation>
</comment>
<dbReference type="GO" id="GO:0005886">
    <property type="term" value="C:plasma membrane"/>
    <property type="evidence" value="ECO:0007669"/>
    <property type="project" value="TreeGrafter"/>
</dbReference>
<dbReference type="Gene3D" id="1.20.1250.20">
    <property type="entry name" value="MFS general substrate transporter like domains"/>
    <property type="match status" value="1"/>
</dbReference>
<dbReference type="HOGENOM" id="CLU_000960_22_1_1"/>
<evidence type="ECO:0000313" key="9">
    <source>
        <dbReference type="Proteomes" id="UP000011761"/>
    </source>
</evidence>